<feature type="binding site" evidence="4">
    <location>
        <begin position="33"/>
        <end position="34"/>
    </location>
    <ligand>
        <name>substrate</name>
    </ligand>
</feature>
<dbReference type="AlphaFoldDB" id="A0A3L7K3D2"/>
<keyword evidence="2" id="KW-0677">Repeat</keyword>
<dbReference type="InterPro" id="IPR018357">
    <property type="entry name" value="Hexapep_transf_CS"/>
</dbReference>
<dbReference type="Pfam" id="PF17836">
    <property type="entry name" value="PglD_N"/>
    <property type="match status" value="1"/>
</dbReference>
<reference evidence="6 7" key="1">
    <citation type="submission" date="2018-10" db="EMBL/GenBank/DDBJ databases">
        <title>Falsibacillus sp. genome draft.</title>
        <authorList>
            <person name="Shi S."/>
        </authorList>
    </citation>
    <scope>NUCLEOTIDE SEQUENCE [LARGE SCALE GENOMIC DNA]</scope>
    <source>
        <strain evidence="6 7">GY 10110</strain>
    </source>
</reference>
<dbReference type="InterPro" id="IPR050179">
    <property type="entry name" value="Trans_hexapeptide_repeat"/>
</dbReference>
<feature type="binding site" evidence="4">
    <location>
        <position position="146"/>
    </location>
    <ligand>
        <name>acetyl-CoA</name>
        <dbReference type="ChEBI" id="CHEBI:57288"/>
    </ligand>
</feature>
<name>A0A3L7K3D2_9BACI</name>
<accession>A0A3L7K3D2</accession>
<dbReference type="RefSeq" id="WP_121679095.1">
    <property type="nucleotide sequence ID" value="NZ_RCVZ01000002.1"/>
</dbReference>
<dbReference type="Gene3D" id="2.160.10.10">
    <property type="entry name" value="Hexapeptide repeat proteins"/>
    <property type="match status" value="1"/>
</dbReference>
<evidence type="ECO:0000313" key="7">
    <source>
        <dbReference type="Proteomes" id="UP000276770"/>
    </source>
</evidence>
<feature type="binding site" evidence="4">
    <location>
        <position position="70"/>
    </location>
    <ligand>
        <name>substrate</name>
    </ligand>
</feature>
<evidence type="ECO:0000256" key="3">
    <source>
        <dbReference type="PIRSR" id="PIRSR620019-1"/>
    </source>
</evidence>
<dbReference type="CDD" id="cd03360">
    <property type="entry name" value="LbH_AT_putative"/>
    <property type="match status" value="1"/>
</dbReference>
<feature type="domain" description="PglD N-terminal" evidence="5">
    <location>
        <begin position="6"/>
        <end position="79"/>
    </location>
</feature>
<organism evidence="6 7">
    <name type="scientific">Falsibacillus albus</name>
    <dbReference type="NCBI Taxonomy" id="2478915"/>
    <lineage>
        <taxon>Bacteria</taxon>
        <taxon>Bacillati</taxon>
        <taxon>Bacillota</taxon>
        <taxon>Bacilli</taxon>
        <taxon>Bacillales</taxon>
        <taxon>Bacillaceae</taxon>
        <taxon>Falsibacillus</taxon>
    </lineage>
</organism>
<comment type="caution">
    <text evidence="6">The sequence shown here is derived from an EMBL/GenBank/DDBJ whole genome shotgun (WGS) entry which is preliminary data.</text>
</comment>
<dbReference type="PANTHER" id="PTHR43300">
    <property type="entry name" value="ACETYLTRANSFERASE"/>
    <property type="match status" value="1"/>
</dbReference>
<dbReference type="Pfam" id="PF00132">
    <property type="entry name" value="Hexapep"/>
    <property type="match status" value="2"/>
</dbReference>
<dbReference type="Gene3D" id="3.40.50.20">
    <property type="match status" value="1"/>
</dbReference>
<gene>
    <name evidence="6" type="ORF">D9X91_03035</name>
</gene>
<protein>
    <submittedName>
        <fullName evidence="6">Acetyltransferase</fullName>
    </submittedName>
</protein>
<dbReference type="GO" id="GO:0016740">
    <property type="term" value="F:transferase activity"/>
    <property type="evidence" value="ECO:0007669"/>
    <property type="project" value="UniProtKB-KW"/>
</dbReference>
<evidence type="ECO:0000313" key="6">
    <source>
        <dbReference type="EMBL" id="RLQ97145.1"/>
    </source>
</evidence>
<proteinExistence type="predicted"/>
<feature type="site" description="Increases basicity of active site His" evidence="3">
    <location>
        <position position="138"/>
    </location>
</feature>
<keyword evidence="1 6" id="KW-0808">Transferase</keyword>
<dbReference type="PANTHER" id="PTHR43300:SF7">
    <property type="entry name" value="UDP-N-ACETYLBACILLOSAMINE N-ACETYLTRANSFERASE"/>
    <property type="match status" value="1"/>
</dbReference>
<dbReference type="InterPro" id="IPR020019">
    <property type="entry name" value="AcTrfase_PglD-like"/>
</dbReference>
<evidence type="ECO:0000256" key="1">
    <source>
        <dbReference type="ARBA" id="ARBA00022679"/>
    </source>
</evidence>
<dbReference type="InterPro" id="IPR001451">
    <property type="entry name" value="Hexapep"/>
</dbReference>
<dbReference type="Proteomes" id="UP000276770">
    <property type="component" value="Unassembled WGS sequence"/>
</dbReference>
<dbReference type="SUPFAM" id="SSF51161">
    <property type="entry name" value="Trimeric LpxA-like enzymes"/>
    <property type="match status" value="1"/>
</dbReference>
<dbReference type="NCBIfam" id="TIGR03570">
    <property type="entry name" value="NeuD_NnaD"/>
    <property type="match status" value="1"/>
</dbReference>
<dbReference type="InterPro" id="IPR041561">
    <property type="entry name" value="PglD_N"/>
</dbReference>
<sequence>MWNIYALIGAGGHGKVILDMLIRNKEDVLGFVDDFSVQPSLKGFPLLGTLKDIPELMSRNPALKFIISVGDNFTRKEISIQLEPLSVKYGTAVHPTAHIGSGAAIGEGTVVMPYAVINTDAVVGSHCIVNTHCVIEHDCRIDSFVHAAPQTVLTGNIGVQEGVLIGAGASIIPGVTIGKWSIIGAGSTVIKDIPPYSNALGSPAKISTRKGGFDIDGV</sequence>
<dbReference type="OrthoDB" id="9794407at2"/>
<dbReference type="EMBL" id="RCVZ01000002">
    <property type="protein sequence ID" value="RLQ97145.1"/>
    <property type="molecule type" value="Genomic_DNA"/>
</dbReference>
<dbReference type="PROSITE" id="PS00101">
    <property type="entry name" value="HEXAPEP_TRANSFERASES"/>
    <property type="match status" value="1"/>
</dbReference>
<keyword evidence="7" id="KW-1185">Reference proteome</keyword>
<evidence type="ECO:0000259" key="5">
    <source>
        <dbReference type="Pfam" id="PF17836"/>
    </source>
</evidence>
<evidence type="ECO:0000256" key="4">
    <source>
        <dbReference type="PIRSR" id="PIRSR620019-2"/>
    </source>
</evidence>
<feature type="active site" description="Proton acceptor" evidence="3">
    <location>
        <position position="137"/>
    </location>
</feature>
<evidence type="ECO:0000256" key="2">
    <source>
        <dbReference type="ARBA" id="ARBA00022737"/>
    </source>
</evidence>
<dbReference type="InterPro" id="IPR011004">
    <property type="entry name" value="Trimer_LpxA-like_sf"/>
</dbReference>